<evidence type="ECO:0000313" key="2">
    <source>
        <dbReference type="Proteomes" id="UP000194236"/>
    </source>
</evidence>
<evidence type="ECO:0000313" key="1">
    <source>
        <dbReference type="EMBL" id="OTF71097.1"/>
    </source>
</evidence>
<dbReference type="EMBL" id="MUJZ01062591">
    <property type="protein sequence ID" value="OTF71097.1"/>
    <property type="molecule type" value="Genomic_DNA"/>
</dbReference>
<gene>
    <name evidence="1" type="ORF">BLA29_014760</name>
</gene>
<comment type="caution">
    <text evidence="1">The sequence shown here is derived from an EMBL/GenBank/DDBJ whole genome shotgun (WGS) entry which is preliminary data.</text>
</comment>
<organism evidence="1 2">
    <name type="scientific">Euroglyphus maynei</name>
    <name type="common">Mayne's house dust mite</name>
    <dbReference type="NCBI Taxonomy" id="6958"/>
    <lineage>
        <taxon>Eukaryota</taxon>
        <taxon>Metazoa</taxon>
        <taxon>Ecdysozoa</taxon>
        <taxon>Arthropoda</taxon>
        <taxon>Chelicerata</taxon>
        <taxon>Arachnida</taxon>
        <taxon>Acari</taxon>
        <taxon>Acariformes</taxon>
        <taxon>Sarcoptiformes</taxon>
        <taxon>Astigmata</taxon>
        <taxon>Psoroptidia</taxon>
        <taxon>Analgoidea</taxon>
        <taxon>Pyroglyphidae</taxon>
        <taxon>Pyroglyphinae</taxon>
        <taxon>Euroglyphus</taxon>
    </lineage>
</organism>
<dbReference type="Proteomes" id="UP000194236">
    <property type="component" value="Unassembled WGS sequence"/>
</dbReference>
<protein>
    <submittedName>
        <fullName evidence="1">Uncharacterized protein</fullName>
    </submittedName>
</protein>
<proteinExistence type="predicted"/>
<dbReference type="AlphaFoldDB" id="A0A1Y3ASW9"/>
<sequence length="29" mass="3500">MISLRMMVPLVKKMIRNHQRIPVVIIRLN</sequence>
<reference evidence="1 2" key="1">
    <citation type="submission" date="2017-03" db="EMBL/GenBank/DDBJ databases">
        <title>Genome Survey of Euroglyphus maynei.</title>
        <authorList>
            <person name="Arlian L.G."/>
            <person name="Morgan M.S."/>
            <person name="Rider S.D."/>
        </authorList>
    </citation>
    <scope>NUCLEOTIDE SEQUENCE [LARGE SCALE GENOMIC DNA]</scope>
    <source>
        <strain evidence="1">Arlian Lab</strain>
        <tissue evidence="1">Whole body</tissue>
    </source>
</reference>
<name>A0A1Y3ASW9_EURMA</name>
<keyword evidence="2" id="KW-1185">Reference proteome</keyword>
<accession>A0A1Y3ASW9</accession>